<dbReference type="Pfam" id="PF03106">
    <property type="entry name" value="WRKY"/>
    <property type="match status" value="1"/>
</dbReference>
<dbReference type="SUPFAM" id="SSF118290">
    <property type="entry name" value="WRKY DNA-binding domain"/>
    <property type="match status" value="1"/>
</dbReference>
<dbReference type="PROSITE" id="PS50811">
    <property type="entry name" value="WRKY"/>
    <property type="match status" value="1"/>
</dbReference>
<dbReference type="SMART" id="SM00774">
    <property type="entry name" value="WRKY"/>
    <property type="match status" value="1"/>
</dbReference>
<feature type="domain" description="WRKY" evidence="7">
    <location>
        <begin position="97"/>
        <end position="162"/>
    </location>
</feature>
<accession>A0A6J1KTA5</accession>
<dbReference type="GO" id="GO:0005634">
    <property type="term" value="C:nucleus"/>
    <property type="evidence" value="ECO:0007669"/>
    <property type="project" value="UniProtKB-SubCell"/>
</dbReference>
<dbReference type="Gene3D" id="2.20.25.80">
    <property type="entry name" value="WRKY domain"/>
    <property type="match status" value="1"/>
</dbReference>
<keyword evidence="5" id="KW-0539">Nucleus</keyword>
<evidence type="ECO:0000256" key="4">
    <source>
        <dbReference type="ARBA" id="ARBA00023163"/>
    </source>
</evidence>
<evidence type="ECO:0000256" key="6">
    <source>
        <dbReference type="SAM" id="MobiDB-lite"/>
    </source>
</evidence>
<sequence length="249" mass="27255">MSDEMFRDLFFSNPFRDGGFGDSETARNFGVSNEISGTPMNSCGSLSSSDAGAEEDGSGKEKEKAMKDMEDGGESSKAAGKAKKKEREPRFAFMTKTQIDHLEDGYRWRKYGQKTVKNSVFPRSYYRCTTPNCGVKKRVERSFQDPSIVITTYEGQHNHPIAATLRGNLSAAAAFPQSMLEPMPVVGGAGFLPKPLSDPSGNSQVVGGGGGGYVYSQSSFGYPYNEQQSEYEVLQDIFPSPSSFFNRQS</sequence>
<evidence type="ECO:0000313" key="8">
    <source>
        <dbReference type="Proteomes" id="UP000504608"/>
    </source>
</evidence>
<evidence type="ECO:0000256" key="3">
    <source>
        <dbReference type="ARBA" id="ARBA00023125"/>
    </source>
</evidence>
<keyword evidence="2" id="KW-0805">Transcription regulation</keyword>
<comment type="subcellular location">
    <subcellularLocation>
        <location evidence="1">Nucleus</location>
    </subcellularLocation>
</comment>
<dbReference type="GO" id="GO:0043565">
    <property type="term" value="F:sequence-specific DNA binding"/>
    <property type="evidence" value="ECO:0007669"/>
    <property type="project" value="InterPro"/>
</dbReference>
<feature type="region of interest" description="Disordered" evidence="6">
    <location>
        <begin position="12"/>
        <end position="89"/>
    </location>
</feature>
<evidence type="ECO:0000259" key="7">
    <source>
        <dbReference type="PROSITE" id="PS50811"/>
    </source>
</evidence>
<protein>
    <submittedName>
        <fullName evidence="9">Probable WRKY transcription factor 28</fullName>
    </submittedName>
</protein>
<evidence type="ECO:0000256" key="2">
    <source>
        <dbReference type="ARBA" id="ARBA00023015"/>
    </source>
</evidence>
<keyword evidence="3" id="KW-0238">DNA-binding</keyword>
<dbReference type="GeneID" id="111497035"/>
<dbReference type="RefSeq" id="XP_023003419.1">
    <property type="nucleotide sequence ID" value="XM_023147651.1"/>
</dbReference>
<evidence type="ECO:0000313" key="9">
    <source>
        <dbReference type="RefSeq" id="XP_023003419.1"/>
    </source>
</evidence>
<feature type="compositionally biased region" description="Polar residues" evidence="6">
    <location>
        <begin position="30"/>
        <end position="50"/>
    </location>
</feature>
<dbReference type="InterPro" id="IPR003657">
    <property type="entry name" value="WRKY_dom"/>
</dbReference>
<evidence type="ECO:0000256" key="5">
    <source>
        <dbReference type="ARBA" id="ARBA00023242"/>
    </source>
</evidence>
<dbReference type="OrthoDB" id="693960at2759"/>
<keyword evidence="4" id="KW-0804">Transcription</keyword>
<dbReference type="PANTHER" id="PTHR31221">
    <property type="entry name" value="WRKY TRANSCRIPTION FACTOR PROTEIN 1-RELATED"/>
    <property type="match status" value="1"/>
</dbReference>
<keyword evidence="8" id="KW-1185">Reference proteome</keyword>
<proteinExistence type="predicted"/>
<name>A0A6J1KTA5_CUCMA</name>
<gene>
    <name evidence="9" type="primary">LOC111497035</name>
</gene>
<reference evidence="9" key="1">
    <citation type="submission" date="2025-08" db="UniProtKB">
        <authorList>
            <consortium name="RefSeq"/>
        </authorList>
    </citation>
    <scope>IDENTIFICATION</scope>
    <source>
        <tissue evidence="9">Young leaves</tissue>
    </source>
</reference>
<organism evidence="8 9">
    <name type="scientific">Cucurbita maxima</name>
    <name type="common">Pumpkin</name>
    <name type="synonym">Winter squash</name>
    <dbReference type="NCBI Taxonomy" id="3661"/>
    <lineage>
        <taxon>Eukaryota</taxon>
        <taxon>Viridiplantae</taxon>
        <taxon>Streptophyta</taxon>
        <taxon>Embryophyta</taxon>
        <taxon>Tracheophyta</taxon>
        <taxon>Spermatophyta</taxon>
        <taxon>Magnoliopsida</taxon>
        <taxon>eudicotyledons</taxon>
        <taxon>Gunneridae</taxon>
        <taxon>Pentapetalae</taxon>
        <taxon>rosids</taxon>
        <taxon>fabids</taxon>
        <taxon>Cucurbitales</taxon>
        <taxon>Cucurbitaceae</taxon>
        <taxon>Cucurbiteae</taxon>
        <taxon>Cucurbita</taxon>
    </lineage>
</organism>
<feature type="compositionally biased region" description="Basic and acidic residues" evidence="6">
    <location>
        <begin position="57"/>
        <end position="70"/>
    </location>
</feature>
<dbReference type="AlphaFoldDB" id="A0A6J1KTA5"/>
<dbReference type="InterPro" id="IPR036576">
    <property type="entry name" value="WRKY_dom_sf"/>
</dbReference>
<dbReference type="InterPro" id="IPR044810">
    <property type="entry name" value="WRKY_plant"/>
</dbReference>
<dbReference type="FunFam" id="2.20.25.80:FF:000003">
    <property type="entry name" value="WRKY transcription factor 57"/>
    <property type="match status" value="1"/>
</dbReference>
<evidence type="ECO:0000256" key="1">
    <source>
        <dbReference type="ARBA" id="ARBA00004123"/>
    </source>
</evidence>
<dbReference type="GO" id="GO:0003700">
    <property type="term" value="F:DNA-binding transcription factor activity"/>
    <property type="evidence" value="ECO:0007669"/>
    <property type="project" value="InterPro"/>
</dbReference>
<dbReference type="KEGG" id="cmax:111497035"/>
<dbReference type="Proteomes" id="UP000504608">
    <property type="component" value="Unplaced"/>
</dbReference>
<dbReference type="PANTHER" id="PTHR31221:SF320">
    <property type="entry name" value="WRKY TRANSCRIPTION FACTOR 20"/>
    <property type="match status" value="1"/>
</dbReference>